<dbReference type="InterPro" id="IPR018330">
    <property type="entry name" value="RecT_fam"/>
</dbReference>
<evidence type="ECO:0000313" key="2">
    <source>
        <dbReference type="EMBL" id="MBK1884662.1"/>
    </source>
</evidence>
<evidence type="ECO:0000313" key="3">
    <source>
        <dbReference type="Proteomes" id="UP000603141"/>
    </source>
</evidence>
<dbReference type="GO" id="GO:0003677">
    <property type="term" value="F:DNA binding"/>
    <property type="evidence" value="ECO:0007669"/>
    <property type="project" value="InterPro"/>
</dbReference>
<reference evidence="2" key="1">
    <citation type="submission" date="2021-01" db="EMBL/GenBank/DDBJ databases">
        <title>Modified the classification status of verrucomicrobia.</title>
        <authorList>
            <person name="Feng X."/>
        </authorList>
    </citation>
    <scope>NUCLEOTIDE SEQUENCE</scope>
    <source>
        <strain evidence="2">KCTC 22041</strain>
    </source>
</reference>
<proteinExistence type="predicted"/>
<accession>A0A934VWJ0</accession>
<keyword evidence="3" id="KW-1185">Reference proteome</keyword>
<dbReference type="RefSeq" id="WP_200274069.1">
    <property type="nucleotide sequence ID" value="NZ_JAENIJ010000071.1"/>
</dbReference>
<gene>
    <name evidence="2" type="ORF">JIN85_19785</name>
</gene>
<name>A0A934VWJ0_9BACT</name>
<dbReference type="Proteomes" id="UP000603141">
    <property type="component" value="Unassembled WGS sequence"/>
</dbReference>
<evidence type="ECO:0000256" key="1">
    <source>
        <dbReference type="SAM" id="MobiDB-lite"/>
    </source>
</evidence>
<protein>
    <submittedName>
        <fullName evidence="2">Recombinase RecT</fullName>
    </submittedName>
</protein>
<dbReference type="EMBL" id="JAENIJ010000071">
    <property type="protein sequence ID" value="MBK1884662.1"/>
    <property type="molecule type" value="Genomic_DNA"/>
</dbReference>
<dbReference type="Pfam" id="PF03837">
    <property type="entry name" value="RecT"/>
    <property type="match status" value="1"/>
</dbReference>
<feature type="compositionally biased region" description="Polar residues" evidence="1">
    <location>
        <begin position="274"/>
        <end position="283"/>
    </location>
</feature>
<organism evidence="2 3">
    <name type="scientific">Luteolibacter pohnpeiensis</name>
    <dbReference type="NCBI Taxonomy" id="454153"/>
    <lineage>
        <taxon>Bacteria</taxon>
        <taxon>Pseudomonadati</taxon>
        <taxon>Verrucomicrobiota</taxon>
        <taxon>Verrucomicrobiia</taxon>
        <taxon>Verrucomicrobiales</taxon>
        <taxon>Verrucomicrobiaceae</taxon>
        <taxon>Luteolibacter</taxon>
    </lineage>
</organism>
<dbReference type="AlphaFoldDB" id="A0A934VWJ0"/>
<feature type="compositionally biased region" description="Basic and acidic residues" evidence="1">
    <location>
        <begin position="253"/>
        <end position="262"/>
    </location>
</feature>
<dbReference type="GO" id="GO:0006259">
    <property type="term" value="P:DNA metabolic process"/>
    <property type="evidence" value="ECO:0007669"/>
    <property type="project" value="InterPro"/>
</dbReference>
<dbReference type="NCBIfam" id="TIGR00616">
    <property type="entry name" value="rect"/>
    <property type="match status" value="1"/>
</dbReference>
<dbReference type="InterPro" id="IPR004590">
    <property type="entry name" value="ssDNA_annealing_RecT"/>
</dbReference>
<comment type="caution">
    <text evidence="2">The sequence shown here is derived from an EMBL/GenBank/DDBJ whole genome shotgun (WGS) entry which is preliminary data.</text>
</comment>
<sequence length="283" mass="31467">MNQSLALQKPGDLMKYLERSRSAIAMALPKHLTPDRMMRLALTCFSTTPALRKCTPQSILSSVVVAAQIGLEPGIAGQGYLIPYKDTCTFVPGWQGLVGLLNNSGRATAWTGAVFEGDEFEFELGSNPKCRHIPGDHFGDPKKITWVYACGKVNGSEQPVIEAWPMRRVWRHRDQFNKVGQRHYSYENPEMYARKVVLLQVLKYMPRSIELNNALTAANAAEIGRTTAVDDGVVVEIEAEEQVRESTVQVTDPFEKPDESPEQKIAAETPQPAKPNNETPDLI</sequence>
<feature type="region of interest" description="Disordered" evidence="1">
    <location>
        <begin position="241"/>
        <end position="283"/>
    </location>
</feature>